<comment type="caution">
    <text evidence="1">The sequence shown here is derived from an EMBL/GenBank/DDBJ whole genome shotgun (WGS) entry which is preliminary data.</text>
</comment>
<evidence type="ECO:0000313" key="1">
    <source>
        <dbReference type="EMBL" id="MBN3553302.1"/>
    </source>
</evidence>
<evidence type="ECO:0008006" key="3">
    <source>
        <dbReference type="Google" id="ProtNLM"/>
    </source>
</evidence>
<sequence>MMNKYDKTEVMKLLDEKTLKALLRLYGIDYKFLAVRLGCTRPNIHYHLKHDTFKQYQRENILELLFKQGLEVAELVIINQLVTKQKKVKADEVN</sequence>
<dbReference type="Proteomes" id="UP001296923">
    <property type="component" value="Unassembled WGS sequence"/>
</dbReference>
<protein>
    <recommendedName>
        <fullName evidence="3">Transcriptional regulator</fullName>
    </recommendedName>
</protein>
<accession>A0ABS2ZPN1</accession>
<name>A0ABS2ZPN1_9BACL</name>
<dbReference type="RefSeq" id="WP_205724512.1">
    <property type="nucleotide sequence ID" value="NZ_JAFHKR010000037.1"/>
</dbReference>
<keyword evidence="2" id="KW-1185">Reference proteome</keyword>
<evidence type="ECO:0000313" key="2">
    <source>
        <dbReference type="Proteomes" id="UP001296923"/>
    </source>
</evidence>
<organism evidence="1 2">
    <name type="scientific">Fictibacillus nanhaiensis</name>
    <dbReference type="NCBI Taxonomy" id="742169"/>
    <lineage>
        <taxon>Bacteria</taxon>
        <taxon>Bacillati</taxon>
        <taxon>Bacillota</taxon>
        <taxon>Bacilli</taxon>
        <taxon>Bacillales</taxon>
        <taxon>Fictibacillaceae</taxon>
        <taxon>Fictibacillus</taxon>
    </lineage>
</organism>
<reference evidence="1 2" key="1">
    <citation type="submission" date="2021-01" db="EMBL/GenBank/DDBJ databases">
        <title>Genome Sequencing of Type Strains.</title>
        <authorList>
            <person name="Lemaire J.F."/>
            <person name="Inderbitzin P."/>
            <person name="Collins S.B."/>
            <person name="Wespe N."/>
            <person name="Knight-Connoni V."/>
        </authorList>
    </citation>
    <scope>NUCLEOTIDE SEQUENCE [LARGE SCALE GENOMIC DNA]</scope>
    <source>
        <strain evidence="1 2">DSM 23009</strain>
    </source>
</reference>
<gene>
    <name evidence="1" type="ORF">JYA63_03425</name>
</gene>
<proteinExistence type="predicted"/>
<dbReference type="EMBL" id="JAFHKR010000037">
    <property type="protein sequence ID" value="MBN3553302.1"/>
    <property type="molecule type" value="Genomic_DNA"/>
</dbReference>